<evidence type="ECO:0000256" key="1">
    <source>
        <dbReference type="SAM" id="MobiDB-lite"/>
    </source>
</evidence>
<dbReference type="AlphaFoldDB" id="A0A368QF40"/>
<name>A0A368QF40_SETIT</name>
<feature type="compositionally biased region" description="Basic residues" evidence="1">
    <location>
        <begin position="147"/>
        <end position="164"/>
    </location>
</feature>
<feature type="compositionally biased region" description="Gly residues" evidence="1">
    <location>
        <begin position="110"/>
        <end position="125"/>
    </location>
</feature>
<gene>
    <name evidence="2" type="ORF">SETIT_3G151400v2</name>
</gene>
<feature type="compositionally biased region" description="Low complexity" evidence="1">
    <location>
        <begin position="133"/>
        <end position="146"/>
    </location>
</feature>
<feature type="region of interest" description="Disordered" evidence="1">
    <location>
        <begin position="1"/>
        <end position="22"/>
    </location>
</feature>
<dbReference type="EMBL" id="CM003530">
    <property type="protein sequence ID" value="RCV16606.1"/>
    <property type="molecule type" value="Genomic_DNA"/>
</dbReference>
<accession>A0A368QF40</accession>
<feature type="region of interest" description="Disordered" evidence="1">
    <location>
        <begin position="93"/>
        <end position="173"/>
    </location>
</feature>
<protein>
    <submittedName>
        <fullName evidence="2">Uncharacterized protein</fullName>
    </submittedName>
</protein>
<proteinExistence type="predicted"/>
<feature type="compositionally biased region" description="Low complexity" evidence="1">
    <location>
        <begin position="11"/>
        <end position="22"/>
    </location>
</feature>
<evidence type="ECO:0000313" key="2">
    <source>
        <dbReference type="EMBL" id="RCV16606.1"/>
    </source>
</evidence>
<reference evidence="2" key="2">
    <citation type="submission" date="2015-07" db="EMBL/GenBank/DDBJ databases">
        <authorList>
            <person name="Noorani M."/>
        </authorList>
    </citation>
    <scope>NUCLEOTIDE SEQUENCE</scope>
    <source>
        <strain evidence="2">Yugu1</strain>
    </source>
</reference>
<reference evidence="2" key="1">
    <citation type="journal article" date="2012" name="Nat. Biotechnol.">
        <title>Reference genome sequence of the model plant Setaria.</title>
        <authorList>
            <person name="Bennetzen J.L."/>
            <person name="Schmutz J."/>
            <person name="Wang H."/>
            <person name="Percifield R."/>
            <person name="Hawkins J."/>
            <person name="Pontaroli A.C."/>
            <person name="Estep M."/>
            <person name="Feng L."/>
            <person name="Vaughn J.N."/>
            <person name="Grimwood J."/>
            <person name="Jenkins J."/>
            <person name="Barry K."/>
            <person name="Lindquist E."/>
            <person name="Hellsten U."/>
            <person name="Deshpande S."/>
            <person name="Wang X."/>
            <person name="Wu X."/>
            <person name="Mitros T."/>
            <person name="Triplett J."/>
            <person name="Yang X."/>
            <person name="Ye C.Y."/>
            <person name="Mauro-Herrera M."/>
            <person name="Wang L."/>
            <person name="Li P."/>
            <person name="Sharma M."/>
            <person name="Sharma R."/>
            <person name="Ronald P.C."/>
            <person name="Panaud O."/>
            <person name="Kellogg E.A."/>
            <person name="Brutnell T.P."/>
            <person name="Doust A.N."/>
            <person name="Tuskan G.A."/>
            <person name="Rokhsar D."/>
            <person name="Devos K.M."/>
        </authorList>
    </citation>
    <scope>NUCLEOTIDE SEQUENCE [LARGE SCALE GENOMIC DNA]</scope>
    <source>
        <strain evidence="2">Yugu1</strain>
    </source>
</reference>
<sequence length="236" mass="25249">MRIRGRPISRSPLPSLPSSASTSTSFALPLAIHRLRARRRPDAAAAPPRSLPSSMLACWPSTSFLLSPAIHGLHACRRPDAIAISPGPPELYVGPSVTPPEAAARPSQGKGQGGGSGETAQGGCGPRHRDTRGCAQGRAAALARGRWNPRRRAARRAAAPRHTRLCSGEGAGSTTGAAALARGLWNPRRGAYRRRREHTRRGQQLVPVIRQRAAARSRLQHSATLLFWKSSFNLVT</sequence>
<organism evidence="2">
    <name type="scientific">Setaria italica</name>
    <name type="common">Foxtail millet</name>
    <name type="synonym">Panicum italicum</name>
    <dbReference type="NCBI Taxonomy" id="4555"/>
    <lineage>
        <taxon>Eukaryota</taxon>
        <taxon>Viridiplantae</taxon>
        <taxon>Streptophyta</taxon>
        <taxon>Embryophyta</taxon>
        <taxon>Tracheophyta</taxon>
        <taxon>Spermatophyta</taxon>
        <taxon>Magnoliopsida</taxon>
        <taxon>Liliopsida</taxon>
        <taxon>Poales</taxon>
        <taxon>Poaceae</taxon>
        <taxon>PACMAD clade</taxon>
        <taxon>Panicoideae</taxon>
        <taxon>Panicodae</taxon>
        <taxon>Paniceae</taxon>
        <taxon>Cenchrinae</taxon>
        <taxon>Setaria</taxon>
    </lineage>
</organism>